<evidence type="ECO:0000313" key="2">
    <source>
        <dbReference type="Proteomes" id="UP000182624"/>
    </source>
</evidence>
<feature type="non-terminal residue" evidence="1">
    <location>
        <position position="1"/>
    </location>
</feature>
<reference evidence="2" key="1">
    <citation type="submission" date="2016-10" db="EMBL/GenBank/DDBJ databases">
        <authorList>
            <person name="Varghese N."/>
            <person name="Submissions S."/>
        </authorList>
    </citation>
    <scope>NUCLEOTIDE SEQUENCE [LARGE SCALE GENOMIC DNA]</scope>
    <source>
        <strain evidence="2">P18</strain>
    </source>
</reference>
<dbReference type="Proteomes" id="UP000182624">
    <property type="component" value="Unassembled WGS sequence"/>
</dbReference>
<organism evidence="1 2">
    <name type="scientific">Butyrivibrio proteoclasticus</name>
    <dbReference type="NCBI Taxonomy" id="43305"/>
    <lineage>
        <taxon>Bacteria</taxon>
        <taxon>Bacillati</taxon>
        <taxon>Bacillota</taxon>
        <taxon>Clostridia</taxon>
        <taxon>Lachnospirales</taxon>
        <taxon>Lachnospiraceae</taxon>
        <taxon>Butyrivibrio</taxon>
    </lineage>
</organism>
<evidence type="ECO:0000313" key="1">
    <source>
        <dbReference type="EMBL" id="SFQ49145.1"/>
    </source>
</evidence>
<keyword evidence="2" id="KW-1185">Reference proteome</keyword>
<accession>A0A1I5YYL3</accession>
<name>A0A1I5YYL3_9FIRM</name>
<dbReference type="AlphaFoldDB" id="A0A1I5YYL3"/>
<dbReference type="EMBL" id="FOXO01000063">
    <property type="protein sequence ID" value="SFQ49145.1"/>
    <property type="molecule type" value="Genomic_DNA"/>
</dbReference>
<protein>
    <submittedName>
        <fullName evidence="1">Uncharacterized protein</fullName>
    </submittedName>
</protein>
<sequence length="32" mass="3666">IECAGHLGLTSIEYKENVEPRKQEIIDFCKTT</sequence>
<gene>
    <name evidence="1" type="ORF">SAMN04487928_1631</name>
</gene>
<proteinExistence type="predicted"/>